<evidence type="ECO:0000256" key="1">
    <source>
        <dbReference type="SAM" id="MobiDB-lite"/>
    </source>
</evidence>
<feature type="compositionally biased region" description="Basic and acidic residues" evidence="1">
    <location>
        <begin position="169"/>
        <end position="186"/>
    </location>
</feature>
<reference evidence="2 3" key="1">
    <citation type="submission" date="2020-08" db="EMBL/GenBank/DDBJ databases">
        <title>Genomic Encyclopedia of Type Strains, Phase IV (KMG-IV): sequencing the most valuable type-strain genomes for metagenomic binning, comparative biology and taxonomic classification.</title>
        <authorList>
            <person name="Goeker M."/>
        </authorList>
    </citation>
    <scope>NUCLEOTIDE SEQUENCE [LARGE SCALE GENOMIC DNA]</scope>
    <source>
        <strain evidence="2 3">DSM 45385</strain>
    </source>
</reference>
<dbReference type="Proteomes" id="UP000568380">
    <property type="component" value="Unassembled WGS sequence"/>
</dbReference>
<dbReference type="RefSeq" id="WP_246509044.1">
    <property type="nucleotide sequence ID" value="NZ_JACHIN010000003.1"/>
</dbReference>
<dbReference type="SUPFAM" id="SSF89550">
    <property type="entry name" value="PHP domain-like"/>
    <property type="match status" value="1"/>
</dbReference>
<gene>
    <name evidence="2" type="ORF">HNR40_003036</name>
</gene>
<feature type="compositionally biased region" description="Gly residues" evidence="1">
    <location>
        <begin position="136"/>
        <end position="154"/>
    </location>
</feature>
<feature type="compositionally biased region" description="Basic and acidic residues" evidence="1">
    <location>
        <begin position="123"/>
        <end position="134"/>
    </location>
</feature>
<organism evidence="2 3">
    <name type="scientific">Nonomuraea endophytica</name>
    <dbReference type="NCBI Taxonomy" id="714136"/>
    <lineage>
        <taxon>Bacteria</taxon>
        <taxon>Bacillati</taxon>
        <taxon>Actinomycetota</taxon>
        <taxon>Actinomycetes</taxon>
        <taxon>Streptosporangiales</taxon>
        <taxon>Streptosporangiaceae</taxon>
        <taxon>Nonomuraea</taxon>
    </lineage>
</organism>
<dbReference type="EMBL" id="JACHIN010000003">
    <property type="protein sequence ID" value="MBB5077563.1"/>
    <property type="molecule type" value="Genomic_DNA"/>
</dbReference>
<evidence type="ECO:0000313" key="3">
    <source>
        <dbReference type="Proteomes" id="UP000568380"/>
    </source>
</evidence>
<name>A0A7W8A124_9ACTN</name>
<dbReference type="Gene3D" id="3.20.20.140">
    <property type="entry name" value="Metal-dependent hydrolases"/>
    <property type="match status" value="1"/>
</dbReference>
<dbReference type="AlphaFoldDB" id="A0A7W8A124"/>
<comment type="caution">
    <text evidence="2">The sequence shown here is derived from an EMBL/GenBank/DDBJ whole genome shotgun (WGS) entry which is preliminary data.</text>
</comment>
<protein>
    <submittedName>
        <fullName evidence="2">Uncharacterized protein</fullName>
    </submittedName>
</protein>
<sequence length="748" mass="79714">MCDDPMLPEPVAGALREYGGLLGEHGITWGEPEIHYVKLFARRRVLPPELQGRFWRVAFGRLAALHPGEPLEGLGARLAEPDYDEILRDTLEGELPAHAAALRLTPEGPVLDGRPHVILRGAENSRGEGQDRGEQTGSGGENSHGGEGGLGGEGGHGEDRTGGDGPEEGDGRGGGDDRGGDGRHDGDAEVRVAFLVDSGRADPATVKIGSLRREISPQGAWLTEITPSTPVILDGTPVDTTPLFRVAEVARVRLRSPYPCRWSVTGDGGQGWFPAGAPHRHDFHGRPYFHGDDLTLDVPAEPLTITATRGMEYDQVRTELTPRPGHDHQVRLTPHRIYHAAARGWYGGDLHTHLNWAGDLIAAPADAAAAQHGEDLHVLNLLAGNVSGARVYDREALAHWIGRDLPWSDATHIARMGAEYRNDLLGHAYAFGLTAEPDRLHTGFDGAPDWPPNAAALAELRRLGALLGYSHPFGQPVRDDDPAKALFGPVARDCSASALVADAALGLVDSLDVLTHASIPATAAVYRRLLGAGNRLAVTAGTDTMISFTRSDNQSNPPGWGRVYARVDGALTAESFASAVRARRTFATTGPWLELSVDGHGPGAVIDAEPGGRLSVTATAIGPEVSAVRIRTADGVRAGAGRLGGGDDALTVTVELDVGEPTYVLAEALCEPHPRTLTATGYALTSPVHVDVGGRQVARGSDVRWCLDWLDLLEDLVRIHARLDAPGQLEDHLELIERAREVYGTRLG</sequence>
<proteinExistence type="predicted"/>
<dbReference type="NCBIfam" id="NF038032">
    <property type="entry name" value="CehA_McbA_metalo"/>
    <property type="match status" value="1"/>
</dbReference>
<dbReference type="InterPro" id="IPR016195">
    <property type="entry name" value="Pol/histidinol_Pase-like"/>
</dbReference>
<accession>A0A7W8A124</accession>
<keyword evidence="3" id="KW-1185">Reference proteome</keyword>
<evidence type="ECO:0000313" key="2">
    <source>
        <dbReference type="EMBL" id="MBB5077563.1"/>
    </source>
</evidence>
<feature type="region of interest" description="Disordered" evidence="1">
    <location>
        <begin position="121"/>
        <end position="186"/>
    </location>
</feature>